<keyword evidence="11" id="KW-0539">Nucleus</keyword>
<comment type="similarity">
    <text evidence="3">Belongs to the GLE1 family.</text>
</comment>
<dbReference type="GO" id="GO:0031369">
    <property type="term" value="F:translation initiation factor binding"/>
    <property type="evidence" value="ECO:0007669"/>
    <property type="project" value="TreeGrafter"/>
</dbReference>
<evidence type="ECO:0000256" key="1">
    <source>
        <dbReference type="ARBA" id="ARBA00004496"/>
    </source>
</evidence>
<keyword evidence="6" id="KW-0509">mRNA transport</keyword>
<dbReference type="GO" id="GO:0015031">
    <property type="term" value="P:protein transport"/>
    <property type="evidence" value="ECO:0007669"/>
    <property type="project" value="UniProtKB-KW"/>
</dbReference>
<dbReference type="GO" id="GO:0044614">
    <property type="term" value="C:nuclear pore cytoplasmic filaments"/>
    <property type="evidence" value="ECO:0007669"/>
    <property type="project" value="TreeGrafter"/>
</dbReference>
<organism evidence="17 18">
    <name type="scientific">Pieris brassicae</name>
    <name type="common">White butterfly</name>
    <name type="synonym">Large white butterfly</name>
    <dbReference type="NCBI Taxonomy" id="7116"/>
    <lineage>
        <taxon>Eukaryota</taxon>
        <taxon>Metazoa</taxon>
        <taxon>Ecdysozoa</taxon>
        <taxon>Arthropoda</taxon>
        <taxon>Hexapoda</taxon>
        <taxon>Insecta</taxon>
        <taxon>Pterygota</taxon>
        <taxon>Neoptera</taxon>
        <taxon>Endopterygota</taxon>
        <taxon>Lepidoptera</taxon>
        <taxon>Glossata</taxon>
        <taxon>Ditrysia</taxon>
        <taxon>Papilionoidea</taxon>
        <taxon>Pieridae</taxon>
        <taxon>Pierinae</taxon>
        <taxon>Pieris</taxon>
    </lineage>
</organism>
<dbReference type="InterPro" id="IPR038506">
    <property type="entry name" value="GLE1-like_sf"/>
</dbReference>
<name>A0A9P0TRS5_PIEBR</name>
<keyword evidence="9 16" id="KW-0175">Coiled coil</keyword>
<dbReference type="PANTHER" id="PTHR12960:SF0">
    <property type="entry name" value="MRNA EXPORT FACTOR GLE1"/>
    <property type="match status" value="1"/>
</dbReference>
<keyword evidence="4" id="KW-0813">Transport</keyword>
<proteinExistence type="inferred from homology"/>
<evidence type="ECO:0000256" key="3">
    <source>
        <dbReference type="ARBA" id="ARBA00011056"/>
    </source>
</evidence>
<keyword evidence="10" id="KW-0906">Nuclear pore complex</keyword>
<evidence type="ECO:0000256" key="6">
    <source>
        <dbReference type="ARBA" id="ARBA00022816"/>
    </source>
</evidence>
<evidence type="ECO:0000256" key="7">
    <source>
        <dbReference type="ARBA" id="ARBA00022927"/>
    </source>
</evidence>
<keyword evidence="7" id="KW-0653">Protein transport</keyword>
<evidence type="ECO:0000256" key="14">
    <source>
        <dbReference type="ARBA" id="ARBA00029983"/>
    </source>
</evidence>
<evidence type="ECO:0000256" key="4">
    <source>
        <dbReference type="ARBA" id="ARBA00022448"/>
    </source>
</evidence>
<evidence type="ECO:0000313" key="18">
    <source>
        <dbReference type="Proteomes" id="UP001152562"/>
    </source>
</evidence>
<reference evidence="17" key="1">
    <citation type="submission" date="2022-05" db="EMBL/GenBank/DDBJ databases">
        <authorList>
            <person name="Okamura Y."/>
        </authorList>
    </citation>
    <scope>NUCLEOTIDE SEQUENCE</scope>
</reference>
<evidence type="ECO:0000256" key="2">
    <source>
        <dbReference type="ARBA" id="ARBA00004567"/>
    </source>
</evidence>
<feature type="coiled-coil region" evidence="16">
    <location>
        <begin position="288"/>
        <end position="368"/>
    </location>
</feature>
<sequence>MDSSYSSIENSYSSIDNLSNSTKDLGKLDISISEQLASFGRLRISALTKAAEISPLIKDVTIGPRSPLKKERIIQDTQPHSKPEKVINLLEDKLGDGDLRHSLLVKKYEAKLQETSQDLFRNLIERMMTNHAEAMDTYWKRQHDESQRKTLELRVRKLQMIKQLRESDNMSVLEEAKLDEQRCQLINRQTLENMNRILAEQNKATARFAKITDSHTKICICYNEIISIIESDELAKDIGLKHMTSLNNILSNMSDIMNLCKSGEITDKKVQQSEVLALNMTNIKEKIIIDLDTAKNEQKKRIQEEELRKKQIEEKKAEETELLKKQQEVQQTKKSGPVFYSESNYAYYLELQNYLTEYEAKYKQLLEDSNLKKFKFDCQKAVNTPINALSSVSGTHMRNTLEKLAKLLRGEKVEISDSYVSASLHPQGLYYCNALLAKKIVRQGDLLVSSKPEAAFPLAALAVALWVEFPEFGRLLEAYFHKQCPYLVPMFLPQKQGQTDREFYLSRGYIYNEDNIVEKQDKFLKRISGIFRLRCAIWIAKTPSFISASNPHSLRHGWKWLASFINLKPEPDICATLLHDFFNVCGSEFYKHYGKQFTKIIKIVSTEYLAILQNIDEGGPKTRLEVFLQSVLQSGTIPPPSGLLPSNLW</sequence>
<evidence type="ECO:0000256" key="11">
    <source>
        <dbReference type="ARBA" id="ARBA00023242"/>
    </source>
</evidence>
<dbReference type="AlphaFoldDB" id="A0A9P0TRS5"/>
<dbReference type="GO" id="GO:0005737">
    <property type="term" value="C:cytoplasm"/>
    <property type="evidence" value="ECO:0007669"/>
    <property type="project" value="UniProtKB-SubCell"/>
</dbReference>
<evidence type="ECO:0000256" key="10">
    <source>
        <dbReference type="ARBA" id="ARBA00023132"/>
    </source>
</evidence>
<evidence type="ECO:0000256" key="8">
    <source>
        <dbReference type="ARBA" id="ARBA00023010"/>
    </source>
</evidence>
<comment type="function">
    <text evidence="12">Required for the export of mRNAs containing poly(A) tails from the nucleus into the cytoplasm. May be involved in the terminal step of the mRNA transport through the nuclear pore complex (NPC).</text>
</comment>
<dbReference type="EMBL" id="CALOZG010000085">
    <property type="protein sequence ID" value="CAH4036855.1"/>
    <property type="molecule type" value="Genomic_DNA"/>
</dbReference>
<evidence type="ECO:0000256" key="12">
    <source>
        <dbReference type="ARBA" id="ARBA00024680"/>
    </source>
</evidence>
<dbReference type="FunFam" id="1.25.40.510:FF:000001">
    <property type="entry name" value="Nucleoporin GLE1 isoform 1"/>
    <property type="match status" value="1"/>
</dbReference>
<dbReference type="Pfam" id="PF07817">
    <property type="entry name" value="GLE1"/>
    <property type="match status" value="1"/>
</dbReference>
<evidence type="ECO:0000313" key="17">
    <source>
        <dbReference type="EMBL" id="CAH4036855.1"/>
    </source>
</evidence>
<evidence type="ECO:0000256" key="13">
    <source>
        <dbReference type="ARBA" id="ARBA00026227"/>
    </source>
</evidence>
<evidence type="ECO:0000256" key="15">
    <source>
        <dbReference type="ARBA" id="ARBA00030897"/>
    </source>
</evidence>
<dbReference type="Proteomes" id="UP001152562">
    <property type="component" value="Unassembled WGS sequence"/>
</dbReference>
<dbReference type="PANTHER" id="PTHR12960">
    <property type="entry name" value="GLE-1-RELATED"/>
    <property type="match status" value="1"/>
</dbReference>
<keyword evidence="5" id="KW-0963">Cytoplasm</keyword>
<keyword evidence="8" id="KW-0811">Translocation</keyword>
<comment type="subcellular location">
    <subcellularLocation>
        <location evidence="1">Cytoplasm</location>
    </subcellularLocation>
    <subcellularLocation>
        <location evidence="2">Nucleus</location>
        <location evidence="2">Nuclear pore complex</location>
    </subcellularLocation>
</comment>
<dbReference type="Gene3D" id="1.25.40.510">
    <property type="entry name" value="GLE1-like"/>
    <property type="match status" value="1"/>
</dbReference>
<evidence type="ECO:0000256" key="16">
    <source>
        <dbReference type="SAM" id="Coils"/>
    </source>
</evidence>
<evidence type="ECO:0000256" key="9">
    <source>
        <dbReference type="ARBA" id="ARBA00023054"/>
    </source>
</evidence>
<comment type="caution">
    <text evidence="17">The sequence shown here is derived from an EMBL/GenBank/DDBJ whole genome shotgun (WGS) entry which is preliminary data.</text>
</comment>
<protein>
    <recommendedName>
        <fullName evidence="13">mRNA export factor GLE1</fullName>
    </recommendedName>
    <alternativeName>
        <fullName evidence="15">GLE1 RNA export mediator</fullName>
    </alternativeName>
    <alternativeName>
        <fullName evidence="14">Nucleoporin GLE1</fullName>
    </alternativeName>
</protein>
<accession>A0A9P0TRS5</accession>
<evidence type="ECO:0000256" key="5">
    <source>
        <dbReference type="ARBA" id="ARBA00022490"/>
    </source>
</evidence>
<keyword evidence="18" id="KW-1185">Reference proteome</keyword>
<gene>
    <name evidence="17" type="ORF">PIBRA_LOCUS12601</name>
</gene>
<dbReference type="GO" id="GO:0016973">
    <property type="term" value="P:poly(A)+ mRNA export from nucleus"/>
    <property type="evidence" value="ECO:0007669"/>
    <property type="project" value="InterPro"/>
</dbReference>
<dbReference type="GO" id="GO:0005543">
    <property type="term" value="F:phospholipid binding"/>
    <property type="evidence" value="ECO:0007669"/>
    <property type="project" value="TreeGrafter"/>
</dbReference>
<dbReference type="GO" id="GO:0000822">
    <property type="term" value="F:inositol hexakisphosphate binding"/>
    <property type="evidence" value="ECO:0007669"/>
    <property type="project" value="TreeGrafter"/>
</dbReference>
<dbReference type="InterPro" id="IPR012476">
    <property type="entry name" value="GLE1"/>
</dbReference>